<keyword evidence="1" id="KW-1133">Transmembrane helix</keyword>
<protein>
    <submittedName>
        <fullName evidence="2">Uncharacterized protein</fullName>
    </submittedName>
</protein>
<sequence>MTTILFFDKKVYFSLDLFFNKYIILIYLYLFIVKDVIYHCTIFGKYNDTNTVCASYVAYFARSESGVKKGKLAQLAYYLKSDFFYFFVYNPFERNFRAFH</sequence>
<evidence type="ECO:0000313" key="2">
    <source>
        <dbReference type="EMBL" id="DAD88450.1"/>
    </source>
</evidence>
<keyword evidence="1" id="KW-0812">Transmembrane</keyword>
<dbReference type="EMBL" id="BK015041">
    <property type="protein sequence ID" value="DAD88450.1"/>
    <property type="molecule type" value="Genomic_DNA"/>
</dbReference>
<accession>A0A8S5N2F3</accession>
<feature type="transmembrane region" description="Helical" evidence="1">
    <location>
        <begin position="12"/>
        <end position="32"/>
    </location>
</feature>
<name>A0A8S5N2F3_9CAUD</name>
<reference evidence="2" key="1">
    <citation type="journal article" date="2021" name="Proc. Natl. Acad. Sci. U.S.A.">
        <title>A Catalog of Tens of Thousands of Viruses from Human Metagenomes Reveals Hidden Associations with Chronic Diseases.</title>
        <authorList>
            <person name="Tisza M.J."/>
            <person name="Buck C.B."/>
        </authorList>
    </citation>
    <scope>NUCLEOTIDE SEQUENCE</scope>
    <source>
        <strain evidence="2">Cttxo15</strain>
    </source>
</reference>
<proteinExistence type="predicted"/>
<organism evidence="2">
    <name type="scientific">Podoviridae sp. cttxo15</name>
    <dbReference type="NCBI Taxonomy" id="2826584"/>
    <lineage>
        <taxon>Viruses</taxon>
        <taxon>Duplodnaviria</taxon>
        <taxon>Heunggongvirae</taxon>
        <taxon>Uroviricota</taxon>
        <taxon>Caudoviricetes</taxon>
    </lineage>
</organism>
<evidence type="ECO:0000256" key="1">
    <source>
        <dbReference type="SAM" id="Phobius"/>
    </source>
</evidence>
<keyword evidence="1" id="KW-0472">Membrane</keyword>